<evidence type="ECO:0000313" key="1">
    <source>
        <dbReference type="EMBL" id="KAJ8970913.1"/>
    </source>
</evidence>
<reference evidence="1" key="1">
    <citation type="journal article" date="2023" name="Insect Mol. Biol.">
        <title>Genome sequencing provides insights into the evolution of gene families encoding plant cell wall-degrading enzymes in longhorned beetles.</title>
        <authorList>
            <person name="Shin N.R."/>
            <person name="Okamura Y."/>
            <person name="Kirsch R."/>
            <person name="Pauchet Y."/>
        </authorList>
    </citation>
    <scope>NUCLEOTIDE SEQUENCE</scope>
    <source>
        <strain evidence="1">RBIC_L_NR</strain>
    </source>
</reference>
<name>A0AAV8ZTI5_9CUCU</name>
<sequence>MRKNRRRFIAGKRKARYGKAYNIYKNWCAKKSAKNVRSETVLLANFRELAKQKKSSTLWSLYCMLRTILVLRERVDMSKYGKLLAFLKRQSIDYNPKKFSTFTKKINKINEFLENASKEFLVQKV</sequence>
<organism evidence="1 2">
    <name type="scientific">Rhamnusium bicolor</name>
    <dbReference type="NCBI Taxonomy" id="1586634"/>
    <lineage>
        <taxon>Eukaryota</taxon>
        <taxon>Metazoa</taxon>
        <taxon>Ecdysozoa</taxon>
        <taxon>Arthropoda</taxon>
        <taxon>Hexapoda</taxon>
        <taxon>Insecta</taxon>
        <taxon>Pterygota</taxon>
        <taxon>Neoptera</taxon>
        <taxon>Endopterygota</taxon>
        <taxon>Coleoptera</taxon>
        <taxon>Polyphaga</taxon>
        <taxon>Cucujiformia</taxon>
        <taxon>Chrysomeloidea</taxon>
        <taxon>Cerambycidae</taxon>
        <taxon>Lepturinae</taxon>
        <taxon>Rhagiini</taxon>
        <taxon>Rhamnusium</taxon>
    </lineage>
</organism>
<comment type="caution">
    <text evidence="1">The sequence shown here is derived from an EMBL/GenBank/DDBJ whole genome shotgun (WGS) entry which is preliminary data.</text>
</comment>
<accession>A0AAV8ZTI5</accession>
<dbReference type="AlphaFoldDB" id="A0AAV8ZTI5"/>
<evidence type="ECO:0000313" key="2">
    <source>
        <dbReference type="Proteomes" id="UP001162156"/>
    </source>
</evidence>
<gene>
    <name evidence="1" type="ORF">NQ314_000963</name>
</gene>
<proteinExistence type="predicted"/>
<dbReference type="Proteomes" id="UP001162156">
    <property type="component" value="Unassembled WGS sequence"/>
</dbReference>
<keyword evidence="2" id="KW-1185">Reference proteome</keyword>
<dbReference type="EMBL" id="JANEYF010000289">
    <property type="protein sequence ID" value="KAJ8970913.1"/>
    <property type="molecule type" value="Genomic_DNA"/>
</dbReference>
<protein>
    <submittedName>
        <fullName evidence="1">Uncharacterized protein</fullName>
    </submittedName>
</protein>